<evidence type="ECO:0000256" key="7">
    <source>
        <dbReference type="ARBA" id="ARBA00022840"/>
    </source>
</evidence>
<evidence type="ECO:0000256" key="9">
    <source>
        <dbReference type="ARBA" id="ARBA00023146"/>
    </source>
</evidence>
<evidence type="ECO:0000256" key="3">
    <source>
        <dbReference type="ARBA" id="ARBA00011209"/>
    </source>
</evidence>
<keyword evidence="9 11" id="KW-0030">Aminoacyl-tRNA synthetase</keyword>
<dbReference type="EC" id="6.1.1.14" evidence="11"/>
<keyword evidence="7 11" id="KW-0067">ATP-binding</keyword>
<dbReference type="Pfam" id="PF02092">
    <property type="entry name" value="tRNA_synt_2f"/>
    <property type="match status" value="1"/>
</dbReference>
<evidence type="ECO:0000256" key="11">
    <source>
        <dbReference type="HAMAP-Rule" id="MF_00255"/>
    </source>
</evidence>
<name>A0A8J7CQD2_9PROT</name>
<evidence type="ECO:0000256" key="6">
    <source>
        <dbReference type="ARBA" id="ARBA00022741"/>
    </source>
</evidence>
<dbReference type="PANTHER" id="PTHR30075">
    <property type="entry name" value="GLYCYL-TRNA SYNTHETASE"/>
    <property type="match status" value="1"/>
</dbReference>
<organism evidence="13 14">
    <name type="scientific">Phaeovibrio sulfidiphilus</name>
    <dbReference type="NCBI Taxonomy" id="1220600"/>
    <lineage>
        <taxon>Bacteria</taxon>
        <taxon>Pseudomonadati</taxon>
        <taxon>Pseudomonadota</taxon>
        <taxon>Alphaproteobacteria</taxon>
        <taxon>Rhodospirillales</taxon>
        <taxon>Rhodospirillaceae</taxon>
        <taxon>Phaeovibrio</taxon>
    </lineage>
</organism>
<dbReference type="NCBIfam" id="TIGR00211">
    <property type="entry name" value="glyS"/>
    <property type="match status" value="1"/>
</dbReference>
<reference evidence="13" key="1">
    <citation type="submission" date="2020-10" db="EMBL/GenBank/DDBJ databases">
        <title>Genome sequence of the unusual species of purple photosynthetic bacteria, Phaeovibrio sulfidiphilus DSM 23193, type strain.</title>
        <authorList>
            <person name="Kyndt J.A."/>
            <person name="Meyer T.E."/>
        </authorList>
    </citation>
    <scope>NUCLEOTIDE SEQUENCE</scope>
    <source>
        <strain evidence="13">DSM 23193</strain>
    </source>
</reference>
<evidence type="ECO:0000256" key="2">
    <source>
        <dbReference type="ARBA" id="ARBA00008226"/>
    </source>
</evidence>
<gene>
    <name evidence="11" type="primary">glyS</name>
    <name evidence="13" type="ORF">IHV25_03435</name>
</gene>
<dbReference type="InterPro" id="IPR015944">
    <property type="entry name" value="Gly-tRNA-synth_bsu"/>
</dbReference>
<evidence type="ECO:0000259" key="12">
    <source>
        <dbReference type="Pfam" id="PF05746"/>
    </source>
</evidence>
<evidence type="ECO:0000256" key="5">
    <source>
        <dbReference type="ARBA" id="ARBA00022598"/>
    </source>
</evidence>
<dbReference type="PRINTS" id="PR01045">
    <property type="entry name" value="TRNASYNTHGB"/>
</dbReference>
<keyword evidence="4 11" id="KW-0963">Cytoplasm</keyword>
<dbReference type="SUPFAM" id="SSF109604">
    <property type="entry name" value="HD-domain/PDEase-like"/>
    <property type="match status" value="1"/>
</dbReference>
<dbReference type="PANTHER" id="PTHR30075:SF2">
    <property type="entry name" value="GLYCINE--TRNA LIGASE, CHLOROPLASTIC_MITOCHONDRIAL 2"/>
    <property type="match status" value="1"/>
</dbReference>
<dbReference type="HAMAP" id="MF_00255">
    <property type="entry name" value="Gly_tRNA_synth_beta"/>
    <property type="match status" value="1"/>
</dbReference>
<evidence type="ECO:0000256" key="10">
    <source>
        <dbReference type="ARBA" id="ARBA00047937"/>
    </source>
</evidence>
<comment type="similarity">
    <text evidence="2 11">Belongs to the class-II aminoacyl-tRNA synthetase family.</text>
</comment>
<dbReference type="RefSeq" id="WP_192533704.1">
    <property type="nucleotide sequence ID" value="NZ_JACZHT010000002.1"/>
</dbReference>
<dbReference type="GO" id="GO:0004820">
    <property type="term" value="F:glycine-tRNA ligase activity"/>
    <property type="evidence" value="ECO:0007669"/>
    <property type="project" value="UniProtKB-UniRule"/>
</dbReference>
<dbReference type="GO" id="GO:0006420">
    <property type="term" value="P:arginyl-tRNA aminoacylation"/>
    <property type="evidence" value="ECO:0007669"/>
    <property type="project" value="InterPro"/>
</dbReference>
<dbReference type="GO" id="GO:0005524">
    <property type="term" value="F:ATP binding"/>
    <property type="evidence" value="ECO:0007669"/>
    <property type="project" value="UniProtKB-UniRule"/>
</dbReference>
<dbReference type="EMBL" id="JACZHT010000002">
    <property type="protein sequence ID" value="MBE1236705.1"/>
    <property type="molecule type" value="Genomic_DNA"/>
</dbReference>
<keyword evidence="8 11" id="KW-0648">Protein biosynthesis</keyword>
<keyword evidence="6 11" id="KW-0547">Nucleotide-binding</keyword>
<proteinExistence type="inferred from homology"/>
<dbReference type="Proteomes" id="UP000631034">
    <property type="component" value="Unassembled WGS sequence"/>
</dbReference>
<dbReference type="PROSITE" id="PS50861">
    <property type="entry name" value="AA_TRNA_LIGASE_II_GLYAB"/>
    <property type="match status" value="1"/>
</dbReference>
<keyword evidence="5 11" id="KW-0436">Ligase</keyword>
<dbReference type="InterPro" id="IPR008909">
    <property type="entry name" value="DALR_anticod-bd"/>
</dbReference>
<dbReference type="InterPro" id="IPR006194">
    <property type="entry name" value="Gly-tRNA-synth_heterodimer"/>
</dbReference>
<comment type="catalytic activity">
    <reaction evidence="10 11">
        <text>tRNA(Gly) + glycine + ATP = glycyl-tRNA(Gly) + AMP + diphosphate</text>
        <dbReference type="Rhea" id="RHEA:16013"/>
        <dbReference type="Rhea" id="RHEA-COMP:9664"/>
        <dbReference type="Rhea" id="RHEA-COMP:9683"/>
        <dbReference type="ChEBI" id="CHEBI:30616"/>
        <dbReference type="ChEBI" id="CHEBI:33019"/>
        <dbReference type="ChEBI" id="CHEBI:57305"/>
        <dbReference type="ChEBI" id="CHEBI:78442"/>
        <dbReference type="ChEBI" id="CHEBI:78522"/>
        <dbReference type="ChEBI" id="CHEBI:456215"/>
        <dbReference type="EC" id="6.1.1.14"/>
    </reaction>
</comment>
<feature type="domain" description="DALR anticodon binding" evidence="12">
    <location>
        <begin position="579"/>
        <end position="683"/>
    </location>
</feature>
<evidence type="ECO:0000256" key="8">
    <source>
        <dbReference type="ARBA" id="ARBA00022917"/>
    </source>
</evidence>
<evidence type="ECO:0000256" key="4">
    <source>
        <dbReference type="ARBA" id="ARBA00022490"/>
    </source>
</evidence>
<evidence type="ECO:0000256" key="1">
    <source>
        <dbReference type="ARBA" id="ARBA00004496"/>
    </source>
</evidence>
<comment type="caution">
    <text evidence="13">The sequence shown here is derived from an EMBL/GenBank/DDBJ whole genome shotgun (WGS) entry which is preliminary data.</text>
</comment>
<dbReference type="GO" id="GO:0004814">
    <property type="term" value="F:arginine-tRNA ligase activity"/>
    <property type="evidence" value="ECO:0007669"/>
    <property type="project" value="InterPro"/>
</dbReference>
<evidence type="ECO:0000313" key="13">
    <source>
        <dbReference type="EMBL" id="MBE1236705.1"/>
    </source>
</evidence>
<keyword evidence="14" id="KW-1185">Reference proteome</keyword>
<sequence length="693" mass="75646">MAELLFELFSEEIPARMQERAAQDLARLMETCLGEATLTFDRVQTCVTPRRLCAVVHGLPERQPDVSEERKGPREDAPAKAVEGFLSSVGLSLDQVERRETPKGTFLFAMIEKKGQDSRDILPGVLEKVIAAFPWPKSMRWGANRFAWVRPIHGVVALFDGVVLKGGIDLGGRMLPFSDTTRGHRFRAPEPFPVSGFADYCEKLANAHVVLDANERRTRIREGADAVAASMGLEVRPDPGLLNEVTGLVEWPEVLVGRIDDDCMSLPQEILTTSMRAHQKYFALQTADGSLAPHFVVVANGIRPEARETVIAGNERVLRARLSDARFFWDQDRAETLESRVAALNDRIFHAKLGTDFERVERIRRLAGVIARAWGVPDPAAVDRAALLSKADLSTGMVGEFPELQGVMGAYYARHDGEAQDVVEAIRSHYGPLGPSDRCPSAPVSVAVALADKLDTLAGFWLINEKPTGSKDPFALRRAALGVIRLILENNVRVRLRPLIDAAAEGHCAARTFSGASVTDDLMVFFAERLKVREREGGLRHDLIEAVFALAGEDDLVRLCARARALEDFVRTPGGSDLLAACRRAANIVRIESGKDGVDGFGAPDPALFGQDEERALGAALDEVNVEAAPLLAAEAYTDTMAVLARLRAPVDAFFEHVTVNAADRALRANRLGLLQSILATMSAVADFSKIEG</sequence>
<dbReference type="Pfam" id="PF05746">
    <property type="entry name" value="DALR_1"/>
    <property type="match status" value="1"/>
</dbReference>
<evidence type="ECO:0000313" key="14">
    <source>
        <dbReference type="Proteomes" id="UP000631034"/>
    </source>
</evidence>
<dbReference type="GO" id="GO:0006426">
    <property type="term" value="P:glycyl-tRNA aminoacylation"/>
    <property type="evidence" value="ECO:0007669"/>
    <property type="project" value="UniProtKB-UniRule"/>
</dbReference>
<accession>A0A8J7CQD2</accession>
<comment type="subcellular location">
    <subcellularLocation>
        <location evidence="1 11">Cytoplasm</location>
    </subcellularLocation>
</comment>
<dbReference type="AlphaFoldDB" id="A0A8J7CQD2"/>
<protein>
    <recommendedName>
        <fullName evidence="11">Glycine--tRNA ligase beta subunit</fullName>
        <ecNumber evidence="11">6.1.1.14</ecNumber>
    </recommendedName>
    <alternativeName>
        <fullName evidence="11">Glycyl-tRNA synthetase beta subunit</fullName>
        <shortName evidence="11">GlyRS</shortName>
    </alternativeName>
</protein>
<dbReference type="GO" id="GO:0005829">
    <property type="term" value="C:cytosol"/>
    <property type="evidence" value="ECO:0007669"/>
    <property type="project" value="TreeGrafter"/>
</dbReference>
<comment type="subunit">
    <text evidence="3 11">Tetramer of two alpha and two beta subunits.</text>
</comment>